<dbReference type="InterPro" id="IPR000421">
    <property type="entry name" value="FA58C"/>
</dbReference>
<keyword evidence="1 5" id="KW-0245">EGF-like domain</keyword>
<evidence type="ECO:0000256" key="4">
    <source>
        <dbReference type="ARBA" id="ARBA00023157"/>
    </source>
</evidence>
<evidence type="ECO:0000256" key="5">
    <source>
        <dbReference type="PROSITE-ProRule" id="PRU00076"/>
    </source>
</evidence>
<dbReference type="InterPro" id="IPR009017">
    <property type="entry name" value="GFP"/>
</dbReference>
<feature type="domain" description="EGF-like" evidence="7">
    <location>
        <begin position="539"/>
        <end position="579"/>
    </location>
</feature>
<sequence length="730" mass="81102">MAGERRNMAEIAIAVLSVALITFGTHGFDIMAKFRDPLRGKNVILKEDKLDYSKCLQGIVGIYVKNAIPFSAMTASTFLAGNEPYWARLKAIKWWIPSVHDKFQYLKVDLGSLTVVRKSAIQGSGDTTTMGARVTSYFLYYSKDDTIWYPVLEKENPRMFVGNLNNSEVISKSSFAPFLTRYVKFCPHSWIKRIALRVELYGCRAKGLDDPLGMEVKTIPDSAISATSMESPAYHPSNARLHLNIGGGGWCADSSLAEQPQYLQVDYESNFLLTAVATQGIKSDASCVTQYYLSTTIDHNIWIYVHDFTGKKVFKGCNPDAPWVEVLNHLPFASAIRTRGVRLHVDTWYHRSCLRVEFYGFHSLNYVTYREDDNLCGWHGKVLGSMSSPHITTCWCYDGYVGDGFHCADVDECSVGDNVCGSPDQLCKNNYGSFVCECQPGTTRNGNECKDIDECAKPRDVCPYLTECINTVGSYICDCKEAGFKADGKQCLDIDECTIGSHNCGENSTCVNAFGSYACFCNVGFTESYSLEGKLQCVDIDECKVKPKQCGSNGICVNTAGSYFCLCKHGYAAKGSKCQDLDECATDSEACEQDSLCVNLPGSYACQCKLGYHLTDNSCHDVNECQQNFAECHHWADCYNTDGSYLCVCKKGFYGDGFYCSRKEQCSKEDEQCNAALTRQEERTGVKTAALKMNSGQDELKQGRLIQALLVTVAIKLLLCQVQDAILQFH</sequence>
<evidence type="ECO:0000256" key="1">
    <source>
        <dbReference type="ARBA" id="ARBA00022536"/>
    </source>
</evidence>
<dbReference type="Pfam" id="PF07645">
    <property type="entry name" value="EGF_CA"/>
    <property type="match status" value="5"/>
</dbReference>
<dbReference type="InterPro" id="IPR009030">
    <property type="entry name" value="Growth_fac_rcpt_cys_sf"/>
</dbReference>
<dbReference type="InterPro" id="IPR024731">
    <property type="entry name" value="NELL2-like_EGF"/>
</dbReference>
<dbReference type="SUPFAM" id="SSF57184">
    <property type="entry name" value="Growth factor receptor domain"/>
    <property type="match status" value="2"/>
</dbReference>
<keyword evidence="2" id="KW-0732">Signal</keyword>
<keyword evidence="3" id="KW-0677">Repeat</keyword>
<dbReference type="PROSITE" id="PS50026">
    <property type="entry name" value="EGF_3"/>
    <property type="match status" value="6"/>
</dbReference>
<reference evidence="8 9" key="1">
    <citation type="submission" date="2022-05" db="EMBL/GenBank/DDBJ databases">
        <authorList>
            <consortium name="Genoscope - CEA"/>
            <person name="William W."/>
        </authorList>
    </citation>
    <scope>NUCLEOTIDE SEQUENCE [LARGE SCALE GENOMIC DNA]</scope>
</reference>
<dbReference type="SUPFAM" id="SSF49785">
    <property type="entry name" value="Galactose-binding domain-like"/>
    <property type="match status" value="2"/>
</dbReference>
<dbReference type="Pfam" id="PF00754">
    <property type="entry name" value="F5_F8_type_C"/>
    <property type="match status" value="2"/>
</dbReference>
<feature type="domain" description="EGF-like" evidence="7">
    <location>
        <begin position="493"/>
        <end position="531"/>
    </location>
</feature>
<dbReference type="PROSITE" id="PS01286">
    <property type="entry name" value="FA58C_2"/>
    <property type="match status" value="1"/>
</dbReference>
<protein>
    <submittedName>
        <fullName evidence="8">Uncharacterized protein</fullName>
    </submittedName>
</protein>
<comment type="caution">
    <text evidence="5">Lacks conserved residue(s) required for the propagation of feature annotation.</text>
</comment>
<gene>
    <name evidence="8" type="ORF">PLOB_00035663</name>
</gene>
<dbReference type="PROSITE" id="PS00010">
    <property type="entry name" value="ASX_HYDROXYL"/>
    <property type="match status" value="6"/>
</dbReference>
<feature type="domain" description="EGF-like" evidence="7">
    <location>
        <begin position="580"/>
        <end position="620"/>
    </location>
</feature>
<dbReference type="PANTHER" id="PTHR24034:SF209">
    <property type="entry name" value="EGF-LIKE DOMAIN-CONTAINING PROTEIN"/>
    <property type="match status" value="1"/>
</dbReference>
<dbReference type="InterPro" id="IPR018097">
    <property type="entry name" value="EGF_Ca-bd_CS"/>
</dbReference>
<keyword evidence="9" id="KW-1185">Reference proteome</keyword>
<dbReference type="InterPro" id="IPR050751">
    <property type="entry name" value="ECM_structural_protein"/>
</dbReference>
<dbReference type="InterPro" id="IPR008979">
    <property type="entry name" value="Galactose-bd-like_sf"/>
</dbReference>
<dbReference type="SMART" id="SM00179">
    <property type="entry name" value="EGF_CA"/>
    <property type="match status" value="6"/>
</dbReference>
<dbReference type="CDD" id="cd00054">
    <property type="entry name" value="EGF_CA"/>
    <property type="match status" value="5"/>
</dbReference>
<dbReference type="InterPro" id="IPR000742">
    <property type="entry name" value="EGF"/>
</dbReference>
<accession>A0ABN8MVL8</accession>
<feature type="domain" description="EGF-like" evidence="7">
    <location>
        <begin position="409"/>
        <end position="450"/>
    </location>
</feature>
<dbReference type="SMART" id="SM00231">
    <property type="entry name" value="FA58C"/>
    <property type="match status" value="2"/>
</dbReference>
<dbReference type="PROSITE" id="PS01186">
    <property type="entry name" value="EGF_2"/>
    <property type="match status" value="3"/>
</dbReference>
<comment type="caution">
    <text evidence="8">The sequence shown here is derived from an EMBL/GenBank/DDBJ whole genome shotgun (WGS) entry which is preliminary data.</text>
</comment>
<dbReference type="Proteomes" id="UP001159405">
    <property type="component" value="Unassembled WGS sequence"/>
</dbReference>
<organism evidence="8 9">
    <name type="scientific">Porites lobata</name>
    <dbReference type="NCBI Taxonomy" id="104759"/>
    <lineage>
        <taxon>Eukaryota</taxon>
        <taxon>Metazoa</taxon>
        <taxon>Cnidaria</taxon>
        <taxon>Anthozoa</taxon>
        <taxon>Hexacorallia</taxon>
        <taxon>Scleractinia</taxon>
        <taxon>Fungiina</taxon>
        <taxon>Poritidae</taxon>
        <taxon>Porites</taxon>
    </lineage>
</organism>
<name>A0ABN8MVL8_9CNID</name>
<feature type="domain" description="EGF-like" evidence="7">
    <location>
        <begin position="621"/>
        <end position="661"/>
    </location>
</feature>
<dbReference type="PANTHER" id="PTHR24034">
    <property type="entry name" value="EGF-LIKE DOMAIN-CONTAINING PROTEIN"/>
    <property type="match status" value="1"/>
</dbReference>
<dbReference type="Pfam" id="PF12947">
    <property type="entry name" value="EGF_3"/>
    <property type="match status" value="1"/>
</dbReference>
<dbReference type="Gene3D" id="2.10.25.10">
    <property type="entry name" value="Laminin"/>
    <property type="match status" value="5"/>
</dbReference>
<dbReference type="PROSITE" id="PS50022">
    <property type="entry name" value="FA58C_3"/>
    <property type="match status" value="2"/>
</dbReference>
<dbReference type="InterPro" id="IPR049883">
    <property type="entry name" value="NOTCH1_EGF-like"/>
</dbReference>
<feature type="domain" description="F5/8 type C" evidence="6">
    <location>
        <begin position="207"/>
        <end position="361"/>
    </location>
</feature>
<dbReference type="InterPro" id="IPR000152">
    <property type="entry name" value="EGF-type_Asp/Asn_hydroxyl_site"/>
</dbReference>
<evidence type="ECO:0000259" key="7">
    <source>
        <dbReference type="PROSITE" id="PS50026"/>
    </source>
</evidence>
<dbReference type="CDD" id="cd00057">
    <property type="entry name" value="FA58C"/>
    <property type="match status" value="2"/>
</dbReference>
<evidence type="ECO:0000259" key="6">
    <source>
        <dbReference type="PROSITE" id="PS50022"/>
    </source>
</evidence>
<feature type="domain" description="F5/8 type C" evidence="6">
    <location>
        <begin position="55"/>
        <end position="203"/>
    </location>
</feature>
<feature type="domain" description="EGF-like" evidence="7">
    <location>
        <begin position="451"/>
        <end position="492"/>
    </location>
</feature>
<dbReference type="PROSITE" id="PS01187">
    <property type="entry name" value="EGF_CA"/>
    <property type="match status" value="2"/>
</dbReference>
<dbReference type="InterPro" id="IPR001881">
    <property type="entry name" value="EGF-like_Ca-bd_dom"/>
</dbReference>
<dbReference type="EMBL" id="CALNXK010000005">
    <property type="protein sequence ID" value="CAH3036960.1"/>
    <property type="molecule type" value="Genomic_DNA"/>
</dbReference>
<evidence type="ECO:0000313" key="8">
    <source>
        <dbReference type="EMBL" id="CAH3036960.1"/>
    </source>
</evidence>
<dbReference type="Gene3D" id="2.60.120.260">
    <property type="entry name" value="Galactose-binding domain-like"/>
    <property type="match status" value="2"/>
</dbReference>
<dbReference type="PROSITE" id="PS01285">
    <property type="entry name" value="FA58C_1"/>
    <property type="match status" value="1"/>
</dbReference>
<evidence type="ECO:0000256" key="2">
    <source>
        <dbReference type="ARBA" id="ARBA00022729"/>
    </source>
</evidence>
<keyword evidence="4" id="KW-1015">Disulfide bond</keyword>
<dbReference type="SMART" id="SM00181">
    <property type="entry name" value="EGF"/>
    <property type="match status" value="7"/>
</dbReference>
<evidence type="ECO:0000256" key="3">
    <source>
        <dbReference type="ARBA" id="ARBA00022737"/>
    </source>
</evidence>
<dbReference type="Gene3D" id="2.40.155.10">
    <property type="entry name" value="Green fluorescent protein"/>
    <property type="match status" value="1"/>
</dbReference>
<proteinExistence type="predicted"/>
<evidence type="ECO:0000313" key="9">
    <source>
        <dbReference type="Proteomes" id="UP001159405"/>
    </source>
</evidence>